<accession>A0A1I7WKD9</accession>
<protein>
    <submittedName>
        <fullName evidence="2">Uncharacterized protein</fullName>
    </submittedName>
</protein>
<sequence>MQFNRSSQMVYTACFYTKIYRNSYNTNLVSAGYGYSRGLVIVEWGGRWSDPGRFPFGHLSYLVIADYLLCVCAFPAEVRKRLKWGFRLFARQIAVDRTVGKFRCTWTTFSGVGLLVSFHFDYFQPGALHQRSFPTSPSRGEWDNFGRSWSVRHLGAELLQELSGHIS</sequence>
<organism evidence="1 2">
    <name type="scientific">Heterorhabditis bacteriophora</name>
    <name type="common">Entomopathogenic nematode worm</name>
    <dbReference type="NCBI Taxonomy" id="37862"/>
    <lineage>
        <taxon>Eukaryota</taxon>
        <taxon>Metazoa</taxon>
        <taxon>Ecdysozoa</taxon>
        <taxon>Nematoda</taxon>
        <taxon>Chromadorea</taxon>
        <taxon>Rhabditida</taxon>
        <taxon>Rhabditina</taxon>
        <taxon>Rhabditomorpha</taxon>
        <taxon>Strongyloidea</taxon>
        <taxon>Heterorhabditidae</taxon>
        <taxon>Heterorhabditis</taxon>
    </lineage>
</organism>
<proteinExistence type="predicted"/>
<dbReference type="AlphaFoldDB" id="A0A1I7WKD9"/>
<evidence type="ECO:0000313" key="1">
    <source>
        <dbReference type="Proteomes" id="UP000095283"/>
    </source>
</evidence>
<name>A0A1I7WKD9_HETBA</name>
<keyword evidence="1" id="KW-1185">Reference proteome</keyword>
<reference evidence="2" key="1">
    <citation type="submission" date="2016-11" db="UniProtKB">
        <authorList>
            <consortium name="WormBaseParasite"/>
        </authorList>
    </citation>
    <scope>IDENTIFICATION</scope>
</reference>
<dbReference type="WBParaSite" id="Hba_05500">
    <property type="protein sequence ID" value="Hba_05500"/>
    <property type="gene ID" value="Hba_05500"/>
</dbReference>
<evidence type="ECO:0000313" key="2">
    <source>
        <dbReference type="WBParaSite" id="Hba_05500"/>
    </source>
</evidence>
<dbReference type="Proteomes" id="UP000095283">
    <property type="component" value="Unplaced"/>
</dbReference>